<evidence type="ECO:0000313" key="2">
    <source>
        <dbReference type="EMBL" id="MBB3979639.1"/>
    </source>
</evidence>
<keyword evidence="1" id="KW-0472">Membrane</keyword>
<dbReference type="RefSeq" id="WP_183807860.1">
    <property type="nucleotide sequence ID" value="NZ_JACIEE010000012.1"/>
</dbReference>
<evidence type="ECO:0000313" key="3">
    <source>
        <dbReference type="Proteomes" id="UP000574761"/>
    </source>
</evidence>
<keyword evidence="1" id="KW-0812">Transmembrane</keyword>
<name>A0A7W6GN62_9HYPH</name>
<feature type="transmembrane region" description="Helical" evidence="1">
    <location>
        <begin position="25"/>
        <end position="47"/>
    </location>
</feature>
<proteinExistence type="predicted"/>
<sequence>MDHGNGVHSLYYAIVGHSTNTNERLVRFLALIAVAIVALGTLFWALLR</sequence>
<keyword evidence="1" id="KW-1133">Transmembrane helix</keyword>
<gene>
    <name evidence="2" type="ORF">GGQ64_004883</name>
</gene>
<evidence type="ECO:0000256" key="1">
    <source>
        <dbReference type="SAM" id="Phobius"/>
    </source>
</evidence>
<dbReference type="EMBL" id="JACIEE010000012">
    <property type="protein sequence ID" value="MBB3979639.1"/>
    <property type="molecule type" value="Genomic_DNA"/>
</dbReference>
<keyword evidence="3" id="KW-1185">Reference proteome</keyword>
<organism evidence="2 3">
    <name type="scientific">Mycoplana azooxidifex</name>
    <dbReference type="NCBI Taxonomy" id="1636188"/>
    <lineage>
        <taxon>Bacteria</taxon>
        <taxon>Pseudomonadati</taxon>
        <taxon>Pseudomonadota</taxon>
        <taxon>Alphaproteobacteria</taxon>
        <taxon>Hyphomicrobiales</taxon>
        <taxon>Rhizobiaceae</taxon>
        <taxon>Mycoplana</taxon>
    </lineage>
</organism>
<dbReference type="Proteomes" id="UP000574761">
    <property type="component" value="Unassembled WGS sequence"/>
</dbReference>
<protein>
    <submittedName>
        <fullName evidence="2">Uncharacterized protein</fullName>
    </submittedName>
</protein>
<accession>A0A7W6GN62</accession>
<comment type="caution">
    <text evidence="2">The sequence shown here is derived from an EMBL/GenBank/DDBJ whole genome shotgun (WGS) entry which is preliminary data.</text>
</comment>
<reference evidence="2 3" key="1">
    <citation type="submission" date="2020-08" db="EMBL/GenBank/DDBJ databases">
        <title>Genomic Encyclopedia of Type Strains, Phase IV (KMG-IV): sequencing the most valuable type-strain genomes for metagenomic binning, comparative biology and taxonomic classification.</title>
        <authorList>
            <person name="Goeker M."/>
        </authorList>
    </citation>
    <scope>NUCLEOTIDE SEQUENCE [LARGE SCALE GENOMIC DNA]</scope>
    <source>
        <strain evidence="2 3">DSM 100211</strain>
    </source>
</reference>
<dbReference type="AlphaFoldDB" id="A0A7W6GN62"/>